<gene>
    <name evidence="1" type="ordered locus">MYPE6450</name>
</gene>
<dbReference type="InParanoid" id="Q8EVC1"/>
<dbReference type="InterPro" id="IPR036412">
    <property type="entry name" value="HAD-like_sf"/>
</dbReference>
<dbReference type="RefSeq" id="WP_011077465.1">
    <property type="nucleotide sequence ID" value="NC_004432.1"/>
</dbReference>
<dbReference type="NCBIfam" id="TIGR01662">
    <property type="entry name" value="HAD-SF-IIIA"/>
    <property type="match status" value="1"/>
</dbReference>
<organism evidence="1 2">
    <name type="scientific">Malacoplasma penetrans (strain HF-2)</name>
    <name type="common">Mycoplasma penetrans</name>
    <dbReference type="NCBI Taxonomy" id="272633"/>
    <lineage>
        <taxon>Bacteria</taxon>
        <taxon>Bacillati</taxon>
        <taxon>Mycoplasmatota</taxon>
        <taxon>Mycoplasmoidales</taxon>
        <taxon>Mycoplasmoidaceae</taxon>
        <taxon>Malacoplasma</taxon>
    </lineage>
</organism>
<dbReference type="AlphaFoldDB" id="Q8EVC1"/>
<dbReference type="FunCoup" id="Q8EVC1">
    <property type="interactions" value="89"/>
</dbReference>
<dbReference type="KEGG" id="mpe:MYPE6450"/>
<dbReference type="InterPro" id="IPR006549">
    <property type="entry name" value="HAD-SF_hydro_IIIA"/>
</dbReference>
<dbReference type="Proteomes" id="UP000002522">
    <property type="component" value="Chromosome"/>
</dbReference>
<dbReference type="InterPro" id="IPR023214">
    <property type="entry name" value="HAD_sf"/>
</dbReference>
<dbReference type="EMBL" id="BA000026">
    <property type="protein sequence ID" value="BAC44435.1"/>
    <property type="molecule type" value="Genomic_DNA"/>
</dbReference>
<dbReference type="InterPro" id="IPR027706">
    <property type="entry name" value="PGP_Pase"/>
</dbReference>
<keyword evidence="2" id="KW-1185">Reference proteome</keyword>
<proteinExistence type="predicted"/>
<accession>Q8EVC1</accession>
<dbReference type="STRING" id="272633.gene:10731764"/>
<sequence>MKKINTFWLNYLRPNLFVRDISEINLESLRISDIKLIVCDLDNTLVPYFTRYPNKFAFDFINKAKQMGFSILIASNNTKKRVSTFVKKLEETSSIEGHLWSCKKPVAFKIIKWIKENGFSFDQTVFIGDQFLTDVLLANRVKSKSILVFPLTDSKNNSDINIFFKLIEKFIYKKLSQENVLNQYDVTLGELEDYEDELL</sequence>
<name>Q8EVC1_MALP2</name>
<protein>
    <submittedName>
        <fullName evidence="1">Uncharacterized protein</fullName>
    </submittedName>
</protein>
<evidence type="ECO:0000313" key="2">
    <source>
        <dbReference type="Proteomes" id="UP000002522"/>
    </source>
</evidence>
<dbReference type="HOGENOM" id="CLU_056221_4_0_14"/>
<dbReference type="GO" id="GO:0008962">
    <property type="term" value="F:phosphatidylglycerophosphatase activity"/>
    <property type="evidence" value="ECO:0007669"/>
    <property type="project" value="InterPro"/>
</dbReference>
<dbReference type="Pfam" id="PF09419">
    <property type="entry name" value="PGP_phosphatase"/>
    <property type="match status" value="1"/>
</dbReference>
<evidence type="ECO:0000313" key="1">
    <source>
        <dbReference type="EMBL" id="BAC44435.1"/>
    </source>
</evidence>
<reference evidence="1 2" key="1">
    <citation type="journal article" date="2002" name="Nucleic Acids Res.">
        <title>The complete genomic sequence of Mycoplasma penetrans, an intracellular bacterial pathogen in humans.</title>
        <authorList>
            <person name="Sasaki Y."/>
            <person name="Ishikawa J."/>
            <person name="Yamashita A."/>
            <person name="Oshima K."/>
            <person name="Kenri T."/>
            <person name="Furuya K."/>
            <person name="Yoshino C."/>
            <person name="Horino A."/>
            <person name="Shiba T."/>
            <person name="Sasaki T."/>
            <person name="Hattori M."/>
        </authorList>
    </citation>
    <scope>NUCLEOTIDE SEQUENCE [LARGE SCALE GENOMIC DNA]</scope>
    <source>
        <strain evidence="1 2">HF-2</strain>
    </source>
</reference>
<dbReference type="SUPFAM" id="SSF56784">
    <property type="entry name" value="HAD-like"/>
    <property type="match status" value="1"/>
</dbReference>
<dbReference type="Gene3D" id="3.40.50.1000">
    <property type="entry name" value="HAD superfamily/HAD-like"/>
    <property type="match status" value="1"/>
</dbReference>
<dbReference type="eggNOG" id="COG2179">
    <property type="taxonomic scope" value="Bacteria"/>
</dbReference>